<dbReference type="InterPro" id="IPR000524">
    <property type="entry name" value="Tscrpt_reg_HTH_GntR"/>
</dbReference>
<name>A0A5C4JS42_9HYPH</name>
<evidence type="ECO:0000256" key="2">
    <source>
        <dbReference type="ARBA" id="ARBA00023125"/>
    </source>
</evidence>
<protein>
    <submittedName>
        <fullName evidence="5">GntR family transcriptional regulator</fullName>
    </submittedName>
</protein>
<dbReference type="GO" id="GO:0003677">
    <property type="term" value="F:DNA binding"/>
    <property type="evidence" value="ECO:0007669"/>
    <property type="project" value="UniProtKB-KW"/>
</dbReference>
<evidence type="ECO:0000313" key="5">
    <source>
        <dbReference type="EMBL" id="TNB48236.1"/>
    </source>
</evidence>
<evidence type="ECO:0000256" key="1">
    <source>
        <dbReference type="ARBA" id="ARBA00023015"/>
    </source>
</evidence>
<keyword evidence="3" id="KW-0804">Transcription</keyword>
<dbReference type="GO" id="GO:0003700">
    <property type="term" value="F:DNA-binding transcription factor activity"/>
    <property type="evidence" value="ECO:0007669"/>
    <property type="project" value="InterPro"/>
</dbReference>
<sequence>MQSKTKQVIAAIGRWTEQKIASAEPGERLPTIRYLMREFGTAQRTVEAALKPFLEDGLLIARPGAGIVVAGDPQEAAQENYAADLLILYRNSDSRLARVTLQEVAARLKAAGSSVLQLGFSSDGQAIDVLERIGRFRACLIQVNFEILTVAFLAALHRQADHIVIDGVSATGIDVDAIGTNWREALSIAFRAVRENGHEKIAFLTSAHHARQIAMARREFELLGTALPDPAQCWLIELNALPGSYQINDIAEAIGRHADDAGRLPFTALIVWGVVEGFILERALFELGLEAGQDLSVIMLGSTDFQSEHLGRFDVVGNSHAEKLAVFERIITERLADRPHEPQTHYLPISHVRHGSVIDLSTD</sequence>
<proteinExistence type="predicted"/>
<dbReference type="RefSeq" id="WP_138747941.1">
    <property type="nucleotide sequence ID" value="NZ_VCLB01000004.1"/>
</dbReference>
<feature type="domain" description="HTH gntR-type" evidence="4">
    <location>
        <begin position="2"/>
        <end position="72"/>
    </location>
</feature>
<comment type="caution">
    <text evidence="5">The sequence shown here is derived from an EMBL/GenBank/DDBJ whole genome shotgun (WGS) entry which is preliminary data.</text>
</comment>
<dbReference type="OrthoDB" id="9809462at2"/>
<keyword evidence="1" id="KW-0805">Transcription regulation</keyword>
<dbReference type="PROSITE" id="PS50949">
    <property type="entry name" value="HTH_GNTR"/>
    <property type="match status" value="1"/>
</dbReference>
<dbReference type="SUPFAM" id="SSF46785">
    <property type="entry name" value="Winged helix' DNA-binding domain"/>
    <property type="match status" value="1"/>
</dbReference>
<dbReference type="Proteomes" id="UP000307874">
    <property type="component" value="Unassembled WGS sequence"/>
</dbReference>
<dbReference type="Gene3D" id="3.40.50.2300">
    <property type="match status" value="2"/>
</dbReference>
<dbReference type="Gene3D" id="1.10.10.10">
    <property type="entry name" value="Winged helix-like DNA-binding domain superfamily/Winged helix DNA-binding domain"/>
    <property type="match status" value="1"/>
</dbReference>
<dbReference type="Pfam" id="PF00392">
    <property type="entry name" value="GntR"/>
    <property type="match status" value="1"/>
</dbReference>
<dbReference type="InterPro" id="IPR036388">
    <property type="entry name" value="WH-like_DNA-bd_sf"/>
</dbReference>
<keyword evidence="2" id="KW-0238">DNA-binding</keyword>
<dbReference type="InterPro" id="IPR028082">
    <property type="entry name" value="Peripla_BP_I"/>
</dbReference>
<reference evidence="5 6" key="1">
    <citation type="submission" date="2019-06" db="EMBL/GenBank/DDBJ databases">
        <title>Martelella lutilitoris sp. nov., isolated from a tidal mudflat.</title>
        <authorList>
            <person name="Kim Y.-J."/>
        </authorList>
    </citation>
    <scope>NUCLEOTIDE SEQUENCE [LARGE SCALE GENOMIC DNA]</scope>
    <source>
        <strain evidence="5 6">GH2-6</strain>
    </source>
</reference>
<accession>A0A5C4JS42</accession>
<dbReference type="EMBL" id="VCLB01000004">
    <property type="protein sequence ID" value="TNB48236.1"/>
    <property type="molecule type" value="Genomic_DNA"/>
</dbReference>
<evidence type="ECO:0000259" key="4">
    <source>
        <dbReference type="PROSITE" id="PS50949"/>
    </source>
</evidence>
<dbReference type="SUPFAM" id="SSF53822">
    <property type="entry name" value="Periplasmic binding protein-like I"/>
    <property type="match status" value="1"/>
</dbReference>
<keyword evidence="6" id="KW-1185">Reference proteome</keyword>
<evidence type="ECO:0000256" key="3">
    <source>
        <dbReference type="ARBA" id="ARBA00023163"/>
    </source>
</evidence>
<dbReference type="InterPro" id="IPR036390">
    <property type="entry name" value="WH_DNA-bd_sf"/>
</dbReference>
<evidence type="ECO:0000313" key="6">
    <source>
        <dbReference type="Proteomes" id="UP000307874"/>
    </source>
</evidence>
<dbReference type="SMART" id="SM00345">
    <property type="entry name" value="HTH_GNTR"/>
    <property type="match status" value="1"/>
</dbReference>
<organism evidence="5 6">
    <name type="scientific">Martelella lutilitoris</name>
    <dbReference type="NCBI Taxonomy" id="2583532"/>
    <lineage>
        <taxon>Bacteria</taxon>
        <taxon>Pseudomonadati</taxon>
        <taxon>Pseudomonadota</taxon>
        <taxon>Alphaproteobacteria</taxon>
        <taxon>Hyphomicrobiales</taxon>
        <taxon>Aurantimonadaceae</taxon>
        <taxon>Martelella</taxon>
    </lineage>
</organism>
<gene>
    <name evidence="5" type="ORF">FF124_07830</name>
</gene>
<dbReference type="AlphaFoldDB" id="A0A5C4JS42"/>